<dbReference type="SMART" id="SM00671">
    <property type="entry name" value="SEL1"/>
    <property type="match status" value="9"/>
</dbReference>
<reference evidence="3" key="2">
    <citation type="journal article" date="2021" name="Int. J. Syst. Evol. Microbiol.">
        <title>Bradyrhizobium septentrionale sp. nov. (sv. septentrionale) and Bradyrhizobium quebecense sp. nov. (sv. septentrionale) associated with legumes native to Canada possess rearranged symbiosis genes and numerous insertion sequences.</title>
        <authorList>
            <person name="Bromfield E.S.P."/>
            <person name="Cloutier S."/>
        </authorList>
    </citation>
    <scope>NUCLEOTIDE SEQUENCE</scope>
    <source>
        <strain evidence="3">5S5</strain>
    </source>
</reference>
<dbReference type="InterPro" id="IPR050767">
    <property type="entry name" value="Sel1_AlgK"/>
</dbReference>
<dbReference type="PANTHER" id="PTHR11102">
    <property type="entry name" value="SEL-1-LIKE PROTEIN"/>
    <property type="match status" value="1"/>
</dbReference>
<reference evidence="3" key="3">
    <citation type="submission" date="2024-03" db="EMBL/GenBank/DDBJ databases">
        <authorList>
            <person name="Bromfield E.S.P."/>
            <person name="Cloutier S."/>
        </authorList>
    </citation>
    <scope>NUCLEOTIDE SEQUENCE</scope>
    <source>
        <strain evidence="3">5S5</strain>
    </source>
</reference>
<dbReference type="SUPFAM" id="SSF81901">
    <property type="entry name" value="HCP-like"/>
    <property type="match status" value="2"/>
</dbReference>
<protein>
    <submittedName>
        <fullName evidence="2">Sel1 repeat family protein</fullName>
    </submittedName>
    <submittedName>
        <fullName evidence="3">Tetratricopeptide repeat protein</fullName>
    </submittedName>
</protein>
<dbReference type="InterPro" id="IPR011990">
    <property type="entry name" value="TPR-like_helical_dom_sf"/>
</dbReference>
<keyword evidence="4" id="KW-1185">Reference proteome</keyword>
<dbReference type="Gene3D" id="1.25.40.10">
    <property type="entry name" value="Tetratricopeptide repeat domain"/>
    <property type="match status" value="2"/>
</dbReference>
<dbReference type="InterPro" id="IPR006597">
    <property type="entry name" value="Sel1-like"/>
</dbReference>
<accession>A0A973W980</accession>
<evidence type="ECO:0000256" key="1">
    <source>
        <dbReference type="SAM" id="MobiDB-lite"/>
    </source>
</evidence>
<dbReference type="AlphaFoldDB" id="A0A973W980"/>
<evidence type="ECO:0000313" key="3">
    <source>
        <dbReference type="EMBL" id="WXC80583.1"/>
    </source>
</evidence>
<dbReference type="RefSeq" id="WP_166213522.1">
    <property type="nucleotide sequence ID" value="NZ_CP088285.1"/>
</dbReference>
<proteinExistence type="predicted"/>
<dbReference type="PANTHER" id="PTHR11102:SF160">
    <property type="entry name" value="ERAD-ASSOCIATED E3 UBIQUITIN-PROTEIN LIGASE COMPONENT HRD3"/>
    <property type="match status" value="1"/>
</dbReference>
<organism evidence="2">
    <name type="scientific">Bradyrhizobium septentrionale</name>
    <dbReference type="NCBI Taxonomy" id="1404411"/>
    <lineage>
        <taxon>Bacteria</taxon>
        <taxon>Pseudomonadati</taxon>
        <taxon>Pseudomonadota</taxon>
        <taxon>Alphaproteobacteria</taxon>
        <taxon>Hyphomicrobiales</taxon>
        <taxon>Nitrobacteraceae</taxon>
        <taxon>Bradyrhizobium</taxon>
    </lineage>
</organism>
<sequence length="607" mass="66731">MSIAPMSPWDALGIGPTRDVGAIRKAYALRLKQTRPEDDRAGFLRLREAYDAALAWAASSDATAPDRSEQFVFRGDAPDPQDPPQESPRSSFSQLFDRLRTNEAERRPAPEAFLRVSADRRGRVDEIHADVAQPSPTSAAQAIANAFASGNIGVGSSLFAKALTEGQLALRDELQLADWLIKLLARDVALPVEQLLQIVDQTGLYDRINKPRSRFLSDQPSPLAKLEERLWLPTLLRRAEAGDASAQLSLARLYKAGEQVPQDQVQAVRWLKAAAVQGLADAQNDLAFCYRDGVGTEPDDAEALKWFRLAAEQQHPQATSQLASLYRTGRRGVAQDHAEALRLYEIAAKLGRVLAQRQLGLIYWNGQTAPRDDNRAVHWFRAAADQGDADAQYHLGRCYYFGRGVPQDYAIAAAWYRKALAQGQAQAAAQFGKLAELGRGVPKDFGEARRLYEIGAVQGVVFAQVNLALMLTTNRGGPVDFSAAFRWYLAAAEQGDIHGMNGAGLCYVNGYGVERDITKGLSWLAAAANRGQPNAMHTLAALLFDGMVTPRNLEQAYIWGSLALRTYDSANDKIPVLRDLYEKICNMLSADDRTRLDTAVAQWKPDA</sequence>
<dbReference type="EMBL" id="JAAOLE020000001">
    <property type="protein sequence ID" value="NVI49562.1"/>
    <property type="molecule type" value="Genomic_DNA"/>
</dbReference>
<feature type="region of interest" description="Disordered" evidence="1">
    <location>
        <begin position="72"/>
        <end position="92"/>
    </location>
</feature>
<evidence type="ECO:0000313" key="2">
    <source>
        <dbReference type="EMBL" id="NVI49562.1"/>
    </source>
</evidence>
<gene>
    <name evidence="2" type="ORF">HAP48_043335</name>
    <name evidence="3" type="ORF">WDK88_02705</name>
</gene>
<dbReference type="EMBL" id="CP147711">
    <property type="protein sequence ID" value="WXC80583.1"/>
    <property type="molecule type" value="Genomic_DNA"/>
</dbReference>
<evidence type="ECO:0000313" key="4">
    <source>
        <dbReference type="Proteomes" id="UP001432046"/>
    </source>
</evidence>
<reference evidence="2" key="1">
    <citation type="submission" date="2020-06" db="EMBL/GenBank/DDBJ databases">
        <title>Whole Genome Sequence of Bradyrhizobium sp. Strain 1S1.</title>
        <authorList>
            <person name="Bromfield E.S.P."/>
            <person name="Cloutier S."/>
        </authorList>
    </citation>
    <scope>NUCLEOTIDE SEQUENCE [LARGE SCALE GENOMIC DNA]</scope>
    <source>
        <strain evidence="2">1S1</strain>
    </source>
</reference>
<dbReference type="Proteomes" id="UP001432046">
    <property type="component" value="Chromosome"/>
</dbReference>
<name>A0A973W980_9BRAD</name>
<dbReference type="Pfam" id="PF08238">
    <property type="entry name" value="Sel1"/>
    <property type="match status" value="9"/>
</dbReference>